<dbReference type="PANTHER" id="PTHR39157:SF1">
    <property type="entry name" value="DOXX FAMILY PROTEIN"/>
    <property type="match status" value="1"/>
</dbReference>
<sequence>MLPSNRQYAVVLTALRLYAGLFWLAYGIEKFTHPATFMPPTGLMATYLAQAVAHTAGPYHDFLVGFVLPHERIFAELVRSGEVLVGCALVLGIFTRFAGGVGIVLGLNYLASKGGMSSLADWTGIDGIAIVLSALCLLLPLGRPLGIDALLYALRPRRGAPTTAGPTAAPPIEAEFVEEPPLEEPSAPRD</sequence>
<keyword evidence="2" id="KW-0812">Transmembrane</keyword>
<keyword evidence="2" id="KW-1133">Transmembrane helix</keyword>
<feature type="compositionally biased region" description="Low complexity" evidence="1">
    <location>
        <begin position="160"/>
        <end position="174"/>
    </location>
</feature>
<evidence type="ECO:0000259" key="3">
    <source>
        <dbReference type="Pfam" id="PF04173"/>
    </source>
</evidence>
<name>E6PC24_9ZZZZ</name>
<gene>
    <name evidence="4" type="ORF">CARN1_1894</name>
</gene>
<dbReference type="PANTHER" id="PTHR39157">
    <property type="entry name" value="INTEGRAL MEMBRANE PROTEIN-RELATED"/>
    <property type="match status" value="1"/>
</dbReference>
<evidence type="ECO:0000256" key="1">
    <source>
        <dbReference type="SAM" id="MobiDB-lite"/>
    </source>
</evidence>
<dbReference type="EMBL" id="CABL01000001">
    <property type="protein sequence ID" value="CBH74007.1"/>
    <property type="molecule type" value="Genomic_DNA"/>
</dbReference>
<evidence type="ECO:0000313" key="4">
    <source>
        <dbReference type="EMBL" id="CBH74007.1"/>
    </source>
</evidence>
<feature type="transmembrane region" description="Helical" evidence="2">
    <location>
        <begin position="83"/>
        <end position="110"/>
    </location>
</feature>
<proteinExistence type="predicted"/>
<reference evidence="4" key="1">
    <citation type="submission" date="2009-10" db="EMBL/GenBank/DDBJ databases">
        <title>Diversity of trophic interactions inside an arsenic-rich microbial ecosystem.</title>
        <authorList>
            <person name="Bertin P.N."/>
            <person name="Heinrich-Salmeron A."/>
            <person name="Pelletier E."/>
            <person name="Goulhen-Chollet F."/>
            <person name="Arsene-Ploetze F."/>
            <person name="Gallien S."/>
            <person name="Calteau A."/>
            <person name="Vallenet D."/>
            <person name="Casiot C."/>
            <person name="Chane-Woon-Ming B."/>
            <person name="Giloteaux L."/>
            <person name="Barakat M."/>
            <person name="Bonnefoy V."/>
            <person name="Bruneel O."/>
            <person name="Chandler M."/>
            <person name="Cleiss J."/>
            <person name="Duran R."/>
            <person name="Elbaz-Poulichet F."/>
            <person name="Fonknechten N."/>
            <person name="Lauga B."/>
            <person name="Mornico D."/>
            <person name="Ortet P."/>
            <person name="Schaeffer C."/>
            <person name="Siguier P."/>
            <person name="Alexander Thil Smith A."/>
            <person name="Van Dorsselaer A."/>
            <person name="Weissenbach J."/>
            <person name="Medigue C."/>
            <person name="Le Paslier D."/>
        </authorList>
    </citation>
    <scope>NUCLEOTIDE SEQUENCE</scope>
</reference>
<feature type="transmembrane region" description="Helical" evidence="2">
    <location>
        <begin position="122"/>
        <end position="141"/>
    </location>
</feature>
<accession>E6PC24</accession>
<feature type="transmembrane region" description="Helical" evidence="2">
    <location>
        <begin position="6"/>
        <end position="28"/>
    </location>
</feature>
<dbReference type="Pfam" id="PF04173">
    <property type="entry name" value="DoxD"/>
    <property type="match status" value="1"/>
</dbReference>
<organism evidence="4">
    <name type="scientific">mine drainage metagenome</name>
    <dbReference type="NCBI Taxonomy" id="410659"/>
    <lineage>
        <taxon>unclassified sequences</taxon>
        <taxon>metagenomes</taxon>
        <taxon>ecological metagenomes</taxon>
    </lineage>
</organism>
<dbReference type="InterPro" id="IPR007301">
    <property type="entry name" value="DoxD"/>
</dbReference>
<comment type="caution">
    <text evidence="4">The sequence shown here is derived from an EMBL/GenBank/DDBJ whole genome shotgun (WGS) entry which is preliminary data.</text>
</comment>
<feature type="domain" description="TQO small subunit DoxD" evidence="3">
    <location>
        <begin position="13"/>
        <end position="152"/>
    </location>
</feature>
<evidence type="ECO:0000256" key="2">
    <source>
        <dbReference type="SAM" id="Phobius"/>
    </source>
</evidence>
<feature type="region of interest" description="Disordered" evidence="1">
    <location>
        <begin position="160"/>
        <end position="190"/>
    </location>
</feature>
<keyword evidence="2" id="KW-0472">Membrane</keyword>
<dbReference type="AlphaFoldDB" id="E6PC24"/>
<protein>
    <recommendedName>
        <fullName evidence="3">TQO small subunit DoxD domain-containing protein</fullName>
    </recommendedName>
</protein>